<evidence type="ECO:0000313" key="3">
    <source>
        <dbReference type="Proteomes" id="UP000673552"/>
    </source>
</evidence>
<feature type="region of interest" description="Disordered" evidence="1">
    <location>
        <begin position="512"/>
        <end position="543"/>
    </location>
</feature>
<keyword evidence="3" id="KW-1185">Reference proteome</keyword>
<protein>
    <recommendedName>
        <fullName evidence="4">Amidase domain-containing protein</fullName>
    </recommendedName>
</protein>
<name>A0A836HS03_9TRYP</name>
<dbReference type="PANTHER" id="PTHR11895:SF67">
    <property type="entry name" value="AMIDASE DOMAIN-CONTAINING PROTEIN"/>
    <property type="match status" value="1"/>
</dbReference>
<dbReference type="InterPro" id="IPR036928">
    <property type="entry name" value="AS_sf"/>
</dbReference>
<dbReference type="Proteomes" id="UP000673552">
    <property type="component" value="Chromosome 17"/>
</dbReference>
<gene>
    <name evidence="2" type="ORF">LSCM1_05581</name>
</gene>
<dbReference type="AlphaFoldDB" id="A0A836HS03"/>
<dbReference type="KEGG" id="lmat:92515542"/>
<organism evidence="2 3">
    <name type="scientific">Leishmania martiniquensis</name>
    <dbReference type="NCBI Taxonomy" id="1580590"/>
    <lineage>
        <taxon>Eukaryota</taxon>
        <taxon>Discoba</taxon>
        <taxon>Euglenozoa</taxon>
        <taxon>Kinetoplastea</taxon>
        <taxon>Metakinetoplastina</taxon>
        <taxon>Trypanosomatida</taxon>
        <taxon>Trypanosomatidae</taxon>
        <taxon>Leishmaniinae</taxon>
        <taxon>Leishmania</taxon>
    </lineage>
</organism>
<reference evidence="2 3" key="1">
    <citation type="submission" date="2021-03" db="EMBL/GenBank/DDBJ databases">
        <title>Leishmania (Mundinia) martiniquensis Genome sequencing and assembly.</title>
        <authorList>
            <person name="Almutairi H."/>
            <person name="Gatherer D."/>
        </authorList>
    </citation>
    <scope>NUCLEOTIDE SEQUENCE [LARGE SCALE GENOMIC DNA]</scope>
    <source>
        <strain evidence="2">LSCM1</strain>
    </source>
</reference>
<sequence length="739" mass="79216">MSSTTSSVALHLSRSSARRRVRQLHNHAEEQRRVVMECRNRAEAMSASGSLRDGPADKAGPPSPVCFAEVASEKSVMQSFISNGLLSGIAVAVSDALDVQGLFSRSGLCTPMFHHGACKEFPLLPWLRCQGAQFVGKLKCCTPFALNEGTVFGPEKPASVAVAEHACDYAIDCSLTGPPSVLCAAYRDVVGFKPTSQIFGTFTERFELPMPSMTVGLSARRVDDLAYLWQTYTSSVDPETYFDSTTTTQKQPGTASATGCTSPSLQSSVPTGSGASPSAATAGDSKGDRSAASAAGDAEPLPTMSAAEAPRGGGPSHQRSSDPAARLARFISSWWSGNAAPEVKHPDDMPKYALPDILDHSPYNYTVRDRRGHIADIDVGWRDYNVKAAMTDDFHQPSRPGLLRRLLTGVQAYETPRVELAVGYPAEWIDRYCTGKYTSSAEFRQRITDAVHRHSALHYNQKLEIVPLAFDYSLEEVMEAAAVISNYEIAKAFEREFAPSATPAAAVCAKATTRSGEDPKGSEACAQSGHHGDRNKFSAASCPEKVPELPGVPGAESIELSGRDAPAPNRPSTFLGLSDAQEGLPVTLLDAIQAGQNLSVRDYHCALRVRDDVVRCNEEQFMDVDCFVTPLLSDPYVSGDVRSVRLMLPFQLAGNPLLSVQMDPQTPVALVGELGRDAALMEDALCFLQFVRGVSPSWWHQTVFGRGTVAAPAARKDCSPEAGATTTSSPPADSTALVT</sequence>
<comment type="caution">
    <text evidence="2">The sequence shown here is derived from an EMBL/GenBank/DDBJ whole genome shotgun (WGS) entry which is preliminary data.</text>
</comment>
<dbReference type="SUPFAM" id="SSF75304">
    <property type="entry name" value="Amidase signature (AS) enzymes"/>
    <property type="match status" value="2"/>
</dbReference>
<feature type="region of interest" description="Disordered" evidence="1">
    <location>
        <begin position="239"/>
        <end position="323"/>
    </location>
</feature>
<dbReference type="PANTHER" id="PTHR11895">
    <property type="entry name" value="TRANSAMIDASE"/>
    <property type="match status" value="1"/>
</dbReference>
<proteinExistence type="predicted"/>
<dbReference type="RefSeq" id="XP_067179665.1">
    <property type="nucleotide sequence ID" value="XM_067323030.1"/>
</dbReference>
<evidence type="ECO:0000256" key="1">
    <source>
        <dbReference type="SAM" id="MobiDB-lite"/>
    </source>
</evidence>
<feature type="compositionally biased region" description="Low complexity" evidence="1">
    <location>
        <begin position="720"/>
        <end position="739"/>
    </location>
</feature>
<dbReference type="OrthoDB" id="270858at2759"/>
<dbReference type="GeneID" id="92515542"/>
<evidence type="ECO:0008006" key="4">
    <source>
        <dbReference type="Google" id="ProtNLM"/>
    </source>
</evidence>
<dbReference type="EMBL" id="JAFEUZ010000017">
    <property type="protein sequence ID" value="KAG5481558.1"/>
    <property type="molecule type" value="Genomic_DNA"/>
</dbReference>
<feature type="compositionally biased region" description="Low complexity" evidence="1">
    <location>
        <begin position="267"/>
        <end position="298"/>
    </location>
</feature>
<dbReference type="Gene3D" id="3.90.1300.10">
    <property type="entry name" value="Amidase signature (AS) domain"/>
    <property type="match status" value="2"/>
</dbReference>
<accession>A0A836HS03</accession>
<feature type="compositionally biased region" description="Polar residues" evidence="1">
    <location>
        <begin position="239"/>
        <end position="266"/>
    </location>
</feature>
<dbReference type="GO" id="GO:0003824">
    <property type="term" value="F:catalytic activity"/>
    <property type="evidence" value="ECO:0007669"/>
    <property type="project" value="InterPro"/>
</dbReference>
<feature type="compositionally biased region" description="Low complexity" evidence="1">
    <location>
        <begin position="1"/>
        <end position="15"/>
    </location>
</feature>
<evidence type="ECO:0000313" key="2">
    <source>
        <dbReference type="EMBL" id="KAG5481558.1"/>
    </source>
</evidence>
<feature type="region of interest" description="Disordered" evidence="1">
    <location>
        <begin position="1"/>
        <end position="20"/>
    </location>
</feature>
<dbReference type="InterPro" id="IPR000120">
    <property type="entry name" value="Amidase"/>
</dbReference>
<feature type="region of interest" description="Disordered" evidence="1">
    <location>
        <begin position="715"/>
        <end position="739"/>
    </location>
</feature>